<dbReference type="FunFam" id="3.30.160.60:FF:000446">
    <property type="entry name" value="Zinc finger protein"/>
    <property type="match status" value="1"/>
</dbReference>
<proteinExistence type="predicted"/>
<keyword evidence="12" id="KW-1185">Reference proteome</keyword>
<keyword evidence="2" id="KW-0479">Metal-binding</keyword>
<feature type="domain" description="C2H2-type" evidence="10">
    <location>
        <begin position="100"/>
        <end position="127"/>
    </location>
</feature>
<evidence type="ECO:0000256" key="6">
    <source>
        <dbReference type="ARBA" id="ARBA00023015"/>
    </source>
</evidence>
<gene>
    <name evidence="11" type="ORF">MNOR_LOCUS32721</name>
</gene>
<evidence type="ECO:0000256" key="2">
    <source>
        <dbReference type="ARBA" id="ARBA00022723"/>
    </source>
</evidence>
<evidence type="ECO:0000313" key="11">
    <source>
        <dbReference type="EMBL" id="CAL4161980.1"/>
    </source>
</evidence>
<dbReference type="PANTHER" id="PTHR24399">
    <property type="entry name" value="ZINC FINGER AND BTB DOMAIN-CONTAINING"/>
    <property type="match status" value="1"/>
</dbReference>
<reference evidence="11 12" key="1">
    <citation type="submission" date="2024-05" db="EMBL/GenBank/DDBJ databases">
        <authorList>
            <person name="Wallberg A."/>
        </authorList>
    </citation>
    <scope>NUCLEOTIDE SEQUENCE [LARGE SCALE GENOMIC DNA]</scope>
</reference>
<evidence type="ECO:0000256" key="3">
    <source>
        <dbReference type="ARBA" id="ARBA00022737"/>
    </source>
</evidence>
<dbReference type="Gene3D" id="3.30.160.60">
    <property type="entry name" value="Classic Zinc Finger"/>
    <property type="match status" value="2"/>
</dbReference>
<dbReference type="PANTHER" id="PTHR24399:SF23">
    <property type="entry name" value="C2H2-TYPE DOMAIN-CONTAINING PROTEIN"/>
    <property type="match status" value="1"/>
</dbReference>
<keyword evidence="6" id="KW-0805">Transcription regulation</keyword>
<evidence type="ECO:0000256" key="5">
    <source>
        <dbReference type="ARBA" id="ARBA00022833"/>
    </source>
</evidence>
<keyword evidence="5" id="KW-0862">Zinc</keyword>
<keyword evidence="3" id="KW-0677">Repeat</keyword>
<evidence type="ECO:0000313" key="12">
    <source>
        <dbReference type="Proteomes" id="UP001497623"/>
    </source>
</evidence>
<dbReference type="GO" id="GO:0000978">
    <property type="term" value="F:RNA polymerase II cis-regulatory region sequence-specific DNA binding"/>
    <property type="evidence" value="ECO:0007669"/>
    <property type="project" value="TreeGrafter"/>
</dbReference>
<dbReference type="PROSITE" id="PS50157">
    <property type="entry name" value="ZINC_FINGER_C2H2_2"/>
    <property type="match status" value="2"/>
</dbReference>
<evidence type="ECO:0000259" key="10">
    <source>
        <dbReference type="PROSITE" id="PS50157"/>
    </source>
</evidence>
<comment type="caution">
    <text evidence="11">The sequence shown here is derived from an EMBL/GenBank/DDBJ whole genome shotgun (WGS) entry which is preliminary data.</text>
</comment>
<keyword evidence="7" id="KW-0804">Transcription</keyword>
<feature type="non-terminal residue" evidence="11">
    <location>
        <position position="1"/>
    </location>
</feature>
<dbReference type="AlphaFoldDB" id="A0AAV2S3J2"/>
<evidence type="ECO:0000256" key="4">
    <source>
        <dbReference type="ARBA" id="ARBA00022771"/>
    </source>
</evidence>
<evidence type="ECO:0000256" key="1">
    <source>
        <dbReference type="ARBA" id="ARBA00004123"/>
    </source>
</evidence>
<organism evidence="11 12">
    <name type="scientific">Meganyctiphanes norvegica</name>
    <name type="common">Northern krill</name>
    <name type="synonym">Thysanopoda norvegica</name>
    <dbReference type="NCBI Taxonomy" id="48144"/>
    <lineage>
        <taxon>Eukaryota</taxon>
        <taxon>Metazoa</taxon>
        <taxon>Ecdysozoa</taxon>
        <taxon>Arthropoda</taxon>
        <taxon>Crustacea</taxon>
        <taxon>Multicrustacea</taxon>
        <taxon>Malacostraca</taxon>
        <taxon>Eumalacostraca</taxon>
        <taxon>Eucarida</taxon>
        <taxon>Euphausiacea</taxon>
        <taxon>Euphausiidae</taxon>
        <taxon>Meganyctiphanes</taxon>
    </lineage>
</organism>
<keyword evidence="8" id="KW-0539">Nucleus</keyword>
<dbReference type="Proteomes" id="UP001497623">
    <property type="component" value="Unassembled WGS sequence"/>
</dbReference>
<dbReference type="GO" id="GO:0008270">
    <property type="term" value="F:zinc ion binding"/>
    <property type="evidence" value="ECO:0007669"/>
    <property type="project" value="UniProtKB-KW"/>
</dbReference>
<evidence type="ECO:0000256" key="9">
    <source>
        <dbReference type="PROSITE-ProRule" id="PRU00042"/>
    </source>
</evidence>
<dbReference type="InterPro" id="IPR013087">
    <property type="entry name" value="Znf_C2H2_type"/>
</dbReference>
<dbReference type="SMART" id="SM00355">
    <property type="entry name" value="ZnF_C2H2"/>
    <property type="match status" value="2"/>
</dbReference>
<protein>
    <recommendedName>
        <fullName evidence="10">C2H2-type domain-containing protein</fullName>
    </recommendedName>
</protein>
<dbReference type="InterPro" id="IPR036236">
    <property type="entry name" value="Znf_C2H2_sf"/>
</dbReference>
<dbReference type="GO" id="GO:0001227">
    <property type="term" value="F:DNA-binding transcription repressor activity, RNA polymerase II-specific"/>
    <property type="evidence" value="ECO:0007669"/>
    <property type="project" value="TreeGrafter"/>
</dbReference>
<name>A0AAV2S3J2_MEGNR</name>
<dbReference type="Pfam" id="PF00096">
    <property type="entry name" value="zf-C2H2"/>
    <property type="match status" value="2"/>
</dbReference>
<dbReference type="EMBL" id="CAXKWB010045118">
    <property type="protein sequence ID" value="CAL4161980.1"/>
    <property type="molecule type" value="Genomic_DNA"/>
</dbReference>
<keyword evidence="4 9" id="KW-0863">Zinc-finger</keyword>
<evidence type="ECO:0000256" key="7">
    <source>
        <dbReference type="ARBA" id="ARBA00023163"/>
    </source>
</evidence>
<dbReference type="PROSITE" id="PS00028">
    <property type="entry name" value="ZINC_FINGER_C2H2_1"/>
    <property type="match status" value="2"/>
</dbReference>
<accession>A0AAV2S3J2</accession>
<comment type="subcellular location">
    <subcellularLocation>
        <location evidence="1">Nucleus</location>
    </subcellularLocation>
</comment>
<feature type="domain" description="C2H2-type" evidence="10">
    <location>
        <begin position="72"/>
        <end position="99"/>
    </location>
</feature>
<evidence type="ECO:0000256" key="8">
    <source>
        <dbReference type="ARBA" id="ARBA00023242"/>
    </source>
</evidence>
<dbReference type="GO" id="GO:0005654">
    <property type="term" value="C:nucleoplasm"/>
    <property type="evidence" value="ECO:0007669"/>
    <property type="project" value="TreeGrafter"/>
</dbReference>
<dbReference type="SUPFAM" id="SSF57667">
    <property type="entry name" value="beta-beta-alpha zinc fingers"/>
    <property type="match status" value="1"/>
</dbReference>
<sequence>QIDSSESEKHNLLITFQRPETGEMVITMLPPPPSSEDGGPTHTITHTAVGDEEDESTILITECVGGGLMEAHKCSECNSVFELKRDYLRHLRTQHNIRPFQCQQCGKTCTSSQALKAHMRFHGLERPHSLKPLLRPHS</sequence>